<protein>
    <submittedName>
        <fullName evidence="3">AbrB/MazE/SpoVT family DNA-binding domain-containing protein</fullName>
    </submittedName>
</protein>
<dbReference type="InterPro" id="IPR037914">
    <property type="entry name" value="SpoVT-AbrB_sf"/>
</dbReference>
<dbReference type="InterPro" id="IPR007159">
    <property type="entry name" value="SpoVT-AbrB_dom"/>
</dbReference>
<feature type="domain" description="SpoVT-AbrB" evidence="2">
    <location>
        <begin position="6"/>
        <end position="51"/>
    </location>
</feature>
<organism evidence="3 4">
    <name type="scientific">Ferruginivarius sediminum</name>
    <dbReference type="NCBI Taxonomy" id="2661937"/>
    <lineage>
        <taxon>Bacteria</taxon>
        <taxon>Pseudomonadati</taxon>
        <taxon>Pseudomonadota</taxon>
        <taxon>Alphaproteobacteria</taxon>
        <taxon>Rhodospirillales</taxon>
        <taxon>Rhodospirillaceae</taxon>
        <taxon>Ferruginivarius</taxon>
    </lineage>
</organism>
<name>A0A369TCR1_9PROT</name>
<keyword evidence="4" id="KW-1185">Reference proteome</keyword>
<sequence length="79" mass="9207">MERKGSTLSKVSTKGQATIPREVREHLDVRPGDSVVYEIIDDQVVIRKARPIDMDFLRFQEHAFSEWLSEADEEAYRDL</sequence>
<dbReference type="Pfam" id="PF04014">
    <property type="entry name" value="MazE_antitoxin"/>
    <property type="match status" value="1"/>
</dbReference>
<dbReference type="Proteomes" id="UP000253941">
    <property type="component" value="Unassembled WGS sequence"/>
</dbReference>
<proteinExistence type="predicted"/>
<dbReference type="GO" id="GO:0003677">
    <property type="term" value="F:DNA binding"/>
    <property type="evidence" value="ECO:0007669"/>
    <property type="project" value="UniProtKB-UniRule"/>
</dbReference>
<accession>A0A369TCR1</accession>
<keyword evidence="1 3" id="KW-0238">DNA-binding</keyword>
<dbReference type="NCBIfam" id="TIGR01439">
    <property type="entry name" value="lp_hng_hel_AbrB"/>
    <property type="match status" value="1"/>
</dbReference>
<dbReference type="SMART" id="SM00966">
    <property type="entry name" value="SpoVT_AbrB"/>
    <property type="match status" value="1"/>
</dbReference>
<dbReference type="RefSeq" id="WP_114583360.1">
    <property type="nucleotide sequence ID" value="NZ_QPMH01000021.1"/>
</dbReference>
<dbReference type="AlphaFoldDB" id="A0A369TCR1"/>
<comment type="caution">
    <text evidence="3">The sequence shown here is derived from an EMBL/GenBank/DDBJ whole genome shotgun (WGS) entry which is preliminary data.</text>
</comment>
<dbReference type="Gene3D" id="2.10.260.10">
    <property type="match status" value="1"/>
</dbReference>
<evidence type="ECO:0000313" key="3">
    <source>
        <dbReference type="EMBL" id="RDD60696.1"/>
    </source>
</evidence>
<reference evidence="3 4" key="1">
    <citation type="submission" date="2018-07" db="EMBL/GenBank/DDBJ databases">
        <title>Venubactetium sediminum gen. nov., sp. nov., isolated from a marine solar saltern.</title>
        <authorList>
            <person name="Wang S."/>
        </authorList>
    </citation>
    <scope>NUCLEOTIDE SEQUENCE [LARGE SCALE GENOMIC DNA]</scope>
    <source>
        <strain evidence="3 4">WD2A32</strain>
    </source>
</reference>
<evidence type="ECO:0000256" key="1">
    <source>
        <dbReference type="PROSITE-ProRule" id="PRU01076"/>
    </source>
</evidence>
<dbReference type="PROSITE" id="PS51740">
    <property type="entry name" value="SPOVT_ABRB"/>
    <property type="match status" value="1"/>
</dbReference>
<dbReference type="SUPFAM" id="SSF89447">
    <property type="entry name" value="AbrB/MazE/MraZ-like"/>
    <property type="match status" value="1"/>
</dbReference>
<evidence type="ECO:0000259" key="2">
    <source>
        <dbReference type="PROSITE" id="PS51740"/>
    </source>
</evidence>
<evidence type="ECO:0000313" key="4">
    <source>
        <dbReference type="Proteomes" id="UP000253941"/>
    </source>
</evidence>
<gene>
    <name evidence="3" type="ORF">DRB17_16670</name>
</gene>
<dbReference type="EMBL" id="QPMH01000021">
    <property type="protein sequence ID" value="RDD60696.1"/>
    <property type="molecule type" value="Genomic_DNA"/>
</dbReference>